<evidence type="ECO:0000256" key="4">
    <source>
        <dbReference type="ARBA" id="ARBA00023315"/>
    </source>
</evidence>
<dbReference type="FunFam" id="3.40.47.10:FF:000010">
    <property type="entry name" value="Acetyl-CoA acetyltransferase (Thiolase)"/>
    <property type="match status" value="1"/>
</dbReference>
<dbReference type="PIRSF" id="PIRSF000429">
    <property type="entry name" value="Ac-CoA_Ac_transf"/>
    <property type="match status" value="1"/>
</dbReference>
<dbReference type="SUPFAM" id="SSF53901">
    <property type="entry name" value="Thiolase-like"/>
    <property type="match status" value="2"/>
</dbReference>
<evidence type="ECO:0000256" key="1">
    <source>
        <dbReference type="ARBA" id="ARBA00010982"/>
    </source>
</evidence>
<name>A0A8J8SF20_9FIRM</name>
<proteinExistence type="inferred from homology"/>
<accession>A0A8J8SF20</accession>
<dbReference type="InterPro" id="IPR016039">
    <property type="entry name" value="Thiolase-like"/>
</dbReference>
<organism evidence="13 14">
    <name type="scientific">Vallitalea pronyensis</name>
    <dbReference type="NCBI Taxonomy" id="1348613"/>
    <lineage>
        <taxon>Bacteria</taxon>
        <taxon>Bacillati</taxon>
        <taxon>Bacillota</taxon>
        <taxon>Clostridia</taxon>
        <taxon>Lachnospirales</taxon>
        <taxon>Vallitaleaceae</taxon>
        <taxon>Vallitalea</taxon>
    </lineage>
</organism>
<dbReference type="Gene3D" id="3.40.47.10">
    <property type="match status" value="2"/>
</dbReference>
<evidence type="ECO:0000256" key="6">
    <source>
        <dbReference type="ARBA" id="ARBA00044137"/>
    </source>
</evidence>
<dbReference type="PROSITE" id="PS00737">
    <property type="entry name" value="THIOLASE_2"/>
    <property type="match status" value="1"/>
</dbReference>
<keyword evidence="14" id="KW-1185">Reference proteome</keyword>
<keyword evidence="10" id="KW-0812">Transmembrane</keyword>
<reference evidence="13" key="1">
    <citation type="submission" date="2020-07" db="EMBL/GenBank/DDBJ databases">
        <title>Vallitalea pronyensis genome.</title>
        <authorList>
            <person name="Postec A."/>
        </authorList>
    </citation>
    <scope>NUCLEOTIDE SEQUENCE</scope>
    <source>
        <strain evidence="13">FatNI3</strain>
    </source>
</reference>
<gene>
    <name evidence="13" type="ORF">HZI73_02155</name>
</gene>
<evidence type="ECO:0000256" key="9">
    <source>
        <dbReference type="RuleBase" id="RU003557"/>
    </source>
</evidence>
<comment type="similarity">
    <text evidence="1 9">Belongs to the thiolase-like superfamily. Thiolase family.</text>
</comment>
<feature type="domain" description="Thiolase N-terminal" evidence="11">
    <location>
        <begin position="4"/>
        <end position="260"/>
    </location>
</feature>
<dbReference type="PANTHER" id="PTHR18919">
    <property type="entry name" value="ACETYL-COA C-ACYLTRANSFERASE"/>
    <property type="match status" value="1"/>
</dbReference>
<feature type="domain" description="Thiolase C-terminal" evidence="12">
    <location>
        <begin position="271"/>
        <end position="391"/>
    </location>
</feature>
<dbReference type="KEGG" id="vpy:HZI73_02155"/>
<dbReference type="EMBL" id="CP058649">
    <property type="protein sequence ID" value="QUI21161.1"/>
    <property type="molecule type" value="Genomic_DNA"/>
</dbReference>
<dbReference type="Pfam" id="PF00108">
    <property type="entry name" value="Thiolase_N"/>
    <property type="match status" value="1"/>
</dbReference>
<dbReference type="InterPro" id="IPR020610">
    <property type="entry name" value="Thiolase_AS"/>
</dbReference>
<dbReference type="InterPro" id="IPR002155">
    <property type="entry name" value="Thiolase"/>
</dbReference>
<evidence type="ECO:0000256" key="7">
    <source>
        <dbReference type="ARBA" id="ARBA00051550"/>
    </source>
</evidence>
<evidence type="ECO:0000256" key="5">
    <source>
        <dbReference type="ARBA" id="ARBA00030755"/>
    </source>
</evidence>
<evidence type="ECO:0000313" key="14">
    <source>
        <dbReference type="Proteomes" id="UP000683246"/>
    </source>
</evidence>
<dbReference type="CDD" id="cd00751">
    <property type="entry name" value="thiolase"/>
    <property type="match status" value="1"/>
</dbReference>
<dbReference type="Pfam" id="PF02803">
    <property type="entry name" value="Thiolase_C"/>
    <property type="match status" value="1"/>
</dbReference>
<dbReference type="AlphaFoldDB" id="A0A8J8SF20"/>
<dbReference type="NCBIfam" id="TIGR01930">
    <property type="entry name" value="AcCoA-C-Actrans"/>
    <property type="match status" value="1"/>
</dbReference>
<evidence type="ECO:0000256" key="10">
    <source>
        <dbReference type="SAM" id="Phobius"/>
    </source>
</evidence>
<evidence type="ECO:0000313" key="13">
    <source>
        <dbReference type="EMBL" id="QUI21161.1"/>
    </source>
</evidence>
<dbReference type="InterPro" id="IPR020613">
    <property type="entry name" value="Thiolase_CS"/>
</dbReference>
<sequence>MESIVILSAVRTAVGNYGGALKDMHPSDLGKIVMEESIRRAGIPSKDIDEVLFGCVLQGGLGQNVARQCSLKAGIPEAIPAMTINKVCGSGLRTVSLGTQTIKAGDNQVVLVGGTENMSQGKYLLEGARFGYRMGHQPMIDAMIRDGLWDAMNDYHMGVTAENVAKAYQITREEQDTFAVYSQNKAEKAQKAGYFNEEIVPVEIKGRKGAVTVFDQDEYLRHGSDISKLEKLRPAFLKDGTVTAGNASGINDGAAALLLSTWQYARENQLEPLAKVIGYGDFGLDPKMMGLGPIGAINRALKKTDLSIEDIDLFEINEAFASQSIAVIRELGIDLDKVNVNGGAIAIGHPIGASGARILVTLLHALKRRNLRYGVAALCIGGGLGSAVIVENMQYNYLGKEG</sequence>
<evidence type="ECO:0000259" key="12">
    <source>
        <dbReference type="Pfam" id="PF02803"/>
    </source>
</evidence>
<dbReference type="RefSeq" id="WP_212696623.1">
    <property type="nucleotide sequence ID" value="NZ_CP058649.1"/>
</dbReference>
<protein>
    <recommendedName>
        <fullName evidence="6">Acetyl-CoA acetyltransferase</fullName>
        <ecNumber evidence="2">2.3.1.9</ecNumber>
    </recommendedName>
    <alternativeName>
        <fullName evidence="5">Acetoacetyl-CoA thiolase</fullName>
    </alternativeName>
</protein>
<dbReference type="GO" id="GO:0003985">
    <property type="term" value="F:acetyl-CoA C-acetyltransferase activity"/>
    <property type="evidence" value="ECO:0007669"/>
    <property type="project" value="UniProtKB-EC"/>
</dbReference>
<dbReference type="PANTHER" id="PTHR18919:SF107">
    <property type="entry name" value="ACETYL-COA ACETYLTRANSFERASE, CYTOSOLIC"/>
    <property type="match status" value="1"/>
</dbReference>
<keyword evidence="10" id="KW-1133">Transmembrane helix</keyword>
<dbReference type="EC" id="2.3.1.9" evidence="2"/>
<feature type="active site" description="Proton acceptor" evidence="8">
    <location>
        <position position="379"/>
    </location>
</feature>
<feature type="transmembrane region" description="Helical" evidence="10">
    <location>
        <begin position="371"/>
        <end position="390"/>
    </location>
</feature>
<evidence type="ECO:0000256" key="8">
    <source>
        <dbReference type="PIRSR" id="PIRSR000429-1"/>
    </source>
</evidence>
<dbReference type="PROSITE" id="PS00099">
    <property type="entry name" value="THIOLASE_3"/>
    <property type="match status" value="1"/>
</dbReference>
<dbReference type="Proteomes" id="UP000683246">
    <property type="component" value="Chromosome"/>
</dbReference>
<feature type="active site" description="Acyl-thioester intermediate" evidence="8">
    <location>
        <position position="88"/>
    </location>
</feature>
<keyword evidence="10" id="KW-0472">Membrane</keyword>
<evidence type="ECO:0000256" key="3">
    <source>
        <dbReference type="ARBA" id="ARBA00022679"/>
    </source>
</evidence>
<evidence type="ECO:0000259" key="11">
    <source>
        <dbReference type="Pfam" id="PF00108"/>
    </source>
</evidence>
<comment type="catalytic activity">
    <reaction evidence="7">
        <text>2 acetyl-CoA = acetoacetyl-CoA + CoA</text>
        <dbReference type="Rhea" id="RHEA:21036"/>
        <dbReference type="ChEBI" id="CHEBI:57286"/>
        <dbReference type="ChEBI" id="CHEBI:57287"/>
        <dbReference type="ChEBI" id="CHEBI:57288"/>
        <dbReference type="EC" id="2.3.1.9"/>
    </reaction>
</comment>
<dbReference type="InterPro" id="IPR020617">
    <property type="entry name" value="Thiolase_C"/>
</dbReference>
<keyword evidence="4 9" id="KW-0012">Acyltransferase</keyword>
<feature type="active site" description="Proton acceptor" evidence="8">
    <location>
        <position position="349"/>
    </location>
</feature>
<dbReference type="InterPro" id="IPR020616">
    <property type="entry name" value="Thiolase_N"/>
</dbReference>
<evidence type="ECO:0000256" key="2">
    <source>
        <dbReference type="ARBA" id="ARBA00012705"/>
    </source>
</evidence>
<dbReference type="PROSITE" id="PS00098">
    <property type="entry name" value="THIOLASE_1"/>
    <property type="match status" value="1"/>
</dbReference>
<dbReference type="InterPro" id="IPR020615">
    <property type="entry name" value="Thiolase_acyl_enz_int_AS"/>
</dbReference>
<keyword evidence="3 9" id="KW-0808">Transferase</keyword>